<reference evidence="9" key="1">
    <citation type="submission" date="2020-03" db="EMBL/GenBank/DDBJ databases">
        <title>Site-based positive gene gene selection in Geosmithia morbida across the United States reveals a broad range of putative effectors and factors for local host and environmental adapation.</title>
        <authorList>
            <person name="Onufrak A."/>
            <person name="Murdoch R.W."/>
            <person name="Gazis R."/>
            <person name="Huff M."/>
            <person name="Staton M."/>
            <person name="Klingeman W."/>
            <person name="Hadziabdic D."/>
        </authorList>
    </citation>
    <scope>NUCLEOTIDE SEQUENCE</scope>
    <source>
        <strain evidence="9">1262</strain>
    </source>
</reference>
<keyword evidence="5 8" id="KW-1133">Transmembrane helix</keyword>
<feature type="transmembrane region" description="Helical" evidence="8">
    <location>
        <begin position="549"/>
        <end position="570"/>
    </location>
</feature>
<keyword evidence="4 7" id="KW-0812">Transmembrane</keyword>
<keyword evidence="10" id="KW-1185">Reference proteome</keyword>
<evidence type="ECO:0000256" key="4">
    <source>
        <dbReference type="ARBA" id="ARBA00022692"/>
    </source>
</evidence>
<evidence type="ECO:0000256" key="7">
    <source>
        <dbReference type="RuleBase" id="RU003755"/>
    </source>
</evidence>
<feature type="transmembrane region" description="Helical" evidence="8">
    <location>
        <begin position="268"/>
        <end position="288"/>
    </location>
</feature>
<feature type="non-terminal residue" evidence="9">
    <location>
        <position position="1"/>
    </location>
</feature>
<organism evidence="9 10">
    <name type="scientific">Geosmithia morbida</name>
    <dbReference type="NCBI Taxonomy" id="1094350"/>
    <lineage>
        <taxon>Eukaryota</taxon>
        <taxon>Fungi</taxon>
        <taxon>Dikarya</taxon>
        <taxon>Ascomycota</taxon>
        <taxon>Pezizomycotina</taxon>
        <taxon>Sordariomycetes</taxon>
        <taxon>Hypocreomycetidae</taxon>
        <taxon>Hypocreales</taxon>
        <taxon>Bionectriaceae</taxon>
        <taxon>Geosmithia</taxon>
    </lineage>
</organism>
<feature type="transmembrane region" description="Helical" evidence="8">
    <location>
        <begin position="182"/>
        <end position="201"/>
    </location>
</feature>
<dbReference type="InterPro" id="IPR000109">
    <property type="entry name" value="POT_fam"/>
</dbReference>
<comment type="subcellular location">
    <subcellularLocation>
        <location evidence="1 7">Membrane</location>
        <topology evidence="1 7">Multi-pass membrane protein</topology>
    </subcellularLocation>
</comment>
<sequence length="595" mass="65403">MTQYDGLEEVGVVQLHGGAGAGADEKRNSVVVTRNPSSSAAASADGEWELPTDEELATLRRVSNKIPPKILTIGFIELCERFSFYGSTVVFTNFIQQPLPAGSTTGASSTQPGALGMGQRASTAITVFNQFWQYLMPLFGAYVADQYLGRYKTIGYALIVDVLGHIVLIMSAIPPVITNKDGSLSCLILGIIIIGFGTGGFKPNITPLIVEQLGEQRMHVKTLKSGERVIVDPAVTNERIYNWLYFLINVGALVGQIGMAWAEKYVGFYLSYTLPTVLLLCCPAVLFWGRKRYIRREPGGSVLAPALKTFFLAQKGRWSVNPVATYRSLNDGTFWDNVKPSRFTDETRPAWMTFDDAWVDELRRGFSACAVFSWLPLFWLCYNQSSNLTSQAAVMQRHGVPNDVISNLNPIALLIFIPINDQIVYPTLRKMGIRFTPIKKITCGFYTASAAMVWSAVVQHYIYQKSSCGEYASRSGCDPAPLNVWIQSGSYVLTALSEVFASITSLEYAYSKAPRNMRSMVQAFALFTTAFAAALGQALVGLSTDPLLVWNYTLVAGLAFVAGTCFFFQFRHLDDHEDEMNELPEGIVATGAASA</sequence>
<dbReference type="PROSITE" id="PS01023">
    <property type="entry name" value="PTR2_2"/>
    <property type="match status" value="1"/>
</dbReference>
<evidence type="ECO:0000313" key="9">
    <source>
        <dbReference type="EMBL" id="KAF4119705.1"/>
    </source>
</evidence>
<comment type="caution">
    <text evidence="9">The sequence shown here is derived from an EMBL/GenBank/DDBJ whole genome shotgun (WGS) entry which is preliminary data.</text>
</comment>
<dbReference type="PANTHER" id="PTHR11654">
    <property type="entry name" value="OLIGOPEPTIDE TRANSPORTER-RELATED"/>
    <property type="match status" value="1"/>
</dbReference>
<dbReference type="FunFam" id="1.20.1250.20:FF:000085">
    <property type="entry name" value="MFS peptide transporter Ptr2"/>
    <property type="match status" value="1"/>
</dbReference>
<evidence type="ECO:0000256" key="5">
    <source>
        <dbReference type="ARBA" id="ARBA00022989"/>
    </source>
</evidence>
<dbReference type="OrthoDB" id="8904098at2759"/>
<gene>
    <name evidence="9" type="ORF">GMORB2_4614</name>
</gene>
<evidence type="ECO:0000256" key="3">
    <source>
        <dbReference type="ARBA" id="ARBA00022448"/>
    </source>
</evidence>
<proteinExistence type="inferred from homology"/>
<accession>A0A9P5D1C6</accession>
<dbReference type="Pfam" id="PF00854">
    <property type="entry name" value="PTR2"/>
    <property type="match status" value="1"/>
</dbReference>
<evidence type="ECO:0000256" key="1">
    <source>
        <dbReference type="ARBA" id="ARBA00004141"/>
    </source>
</evidence>
<dbReference type="Gene3D" id="1.20.1250.20">
    <property type="entry name" value="MFS general substrate transporter like domains"/>
    <property type="match status" value="1"/>
</dbReference>
<dbReference type="GeneID" id="55970842"/>
<dbReference type="EMBL" id="JAANYQ010000022">
    <property type="protein sequence ID" value="KAF4119705.1"/>
    <property type="molecule type" value="Genomic_DNA"/>
</dbReference>
<dbReference type="Proteomes" id="UP000749293">
    <property type="component" value="Unassembled WGS sequence"/>
</dbReference>
<feature type="transmembrane region" description="Helical" evidence="8">
    <location>
        <begin position="443"/>
        <end position="463"/>
    </location>
</feature>
<dbReference type="InterPro" id="IPR018456">
    <property type="entry name" value="PTR2_symporter_CS"/>
</dbReference>
<evidence type="ECO:0000256" key="2">
    <source>
        <dbReference type="ARBA" id="ARBA00005982"/>
    </source>
</evidence>
<dbReference type="AlphaFoldDB" id="A0A9P5D1C6"/>
<dbReference type="InterPro" id="IPR036259">
    <property type="entry name" value="MFS_trans_sf"/>
</dbReference>
<comment type="similarity">
    <text evidence="2 7">Belongs to the major facilitator superfamily. Proton-dependent oligopeptide transporter (POT/PTR) (TC 2.A.17) family.</text>
</comment>
<feature type="transmembrane region" description="Helical" evidence="8">
    <location>
        <begin position="243"/>
        <end position="262"/>
    </location>
</feature>
<keyword evidence="3 7" id="KW-0813">Transport</keyword>
<dbReference type="GO" id="GO:0071916">
    <property type="term" value="F:dipeptide transmembrane transporter activity"/>
    <property type="evidence" value="ECO:0007669"/>
    <property type="project" value="UniProtKB-ARBA"/>
</dbReference>
<evidence type="ECO:0000256" key="8">
    <source>
        <dbReference type="SAM" id="Phobius"/>
    </source>
</evidence>
<keyword evidence="6 8" id="KW-0472">Membrane</keyword>
<evidence type="ECO:0000313" key="10">
    <source>
        <dbReference type="Proteomes" id="UP000749293"/>
    </source>
</evidence>
<name>A0A9P5D1C6_9HYPO</name>
<feature type="transmembrane region" description="Helical" evidence="8">
    <location>
        <begin position="523"/>
        <end position="543"/>
    </location>
</feature>
<feature type="transmembrane region" description="Helical" evidence="8">
    <location>
        <begin position="154"/>
        <end position="176"/>
    </location>
</feature>
<evidence type="ECO:0000256" key="6">
    <source>
        <dbReference type="ARBA" id="ARBA00023136"/>
    </source>
</evidence>
<dbReference type="SUPFAM" id="SSF103473">
    <property type="entry name" value="MFS general substrate transporter"/>
    <property type="match status" value="1"/>
</dbReference>
<protein>
    <submittedName>
        <fullName evidence="9">Proton-dependent oligopeptide transporter, POT family</fullName>
    </submittedName>
</protein>
<dbReference type="GO" id="GO:0005886">
    <property type="term" value="C:plasma membrane"/>
    <property type="evidence" value="ECO:0007669"/>
    <property type="project" value="UniProtKB-ARBA"/>
</dbReference>
<dbReference type="RefSeq" id="XP_035318357.1">
    <property type="nucleotide sequence ID" value="XM_035466588.1"/>
</dbReference>